<evidence type="ECO:0000313" key="3">
    <source>
        <dbReference type="Proteomes" id="UP000298663"/>
    </source>
</evidence>
<protein>
    <submittedName>
        <fullName evidence="2">Uncharacterized protein</fullName>
    </submittedName>
</protein>
<accession>A0A4U5LNG0</accession>
<feature type="compositionally biased region" description="Polar residues" evidence="1">
    <location>
        <begin position="188"/>
        <end position="220"/>
    </location>
</feature>
<dbReference type="Proteomes" id="UP000298663">
    <property type="component" value="Unassembled WGS sequence"/>
</dbReference>
<comment type="caution">
    <text evidence="2">The sequence shown here is derived from an EMBL/GenBank/DDBJ whole genome shotgun (WGS) entry which is preliminary data.</text>
</comment>
<gene>
    <name evidence="2" type="ORF">L596_030883</name>
</gene>
<organism evidence="2 3">
    <name type="scientific">Steinernema carpocapsae</name>
    <name type="common">Entomopathogenic nematode</name>
    <dbReference type="NCBI Taxonomy" id="34508"/>
    <lineage>
        <taxon>Eukaryota</taxon>
        <taxon>Metazoa</taxon>
        <taxon>Ecdysozoa</taxon>
        <taxon>Nematoda</taxon>
        <taxon>Chromadorea</taxon>
        <taxon>Rhabditida</taxon>
        <taxon>Tylenchina</taxon>
        <taxon>Panagrolaimomorpha</taxon>
        <taxon>Strongyloidoidea</taxon>
        <taxon>Steinernematidae</taxon>
        <taxon>Steinernema</taxon>
    </lineage>
</organism>
<dbReference type="EMBL" id="AZBU02000016">
    <property type="protein sequence ID" value="TKR57409.1"/>
    <property type="molecule type" value="Genomic_DNA"/>
</dbReference>
<proteinExistence type="predicted"/>
<feature type="region of interest" description="Disordered" evidence="1">
    <location>
        <begin position="187"/>
        <end position="220"/>
    </location>
</feature>
<dbReference type="AlphaFoldDB" id="A0A4U5LNG0"/>
<evidence type="ECO:0000313" key="2">
    <source>
        <dbReference type="EMBL" id="TKR57409.1"/>
    </source>
</evidence>
<sequence>MCSIPQGSDTANLPPCLQLFGSPYRPSAAEIHSLNMFPQGFYNQQLQLQYTKLMQQKILSQLQQAQQRSLGIPFASLSPTSSNQSMEWSSPIKRAEYDEEGNGICPLCSTKLLDPEEWTLHVQQERDNLSKIFQSVCHKKTNGFDVVSLTKSPSRKRHMREDEVERIKGNQKRRRETIKIWNYIRDTPTPSSVHLSDQLGSQASTPMPNLSECNSQSESI</sequence>
<name>A0A4U5LNG0_STECR</name>
<reference evidence="2 3" key="2">
    <citation type="journal article" date="2019" name="G3 (Bethesda)">
        <title>Hybrid Assembly of the Genome of the Entomopathogenic Nematode Steinernema carpocapsae Identifies the X-Chromosome.</title>
        <authorList>
            <person name="Serra L."/>
            <person name="Macchietto M."/>
            <person name="Macias-Munoz A."/>
            <person name="McGill C.J."/>
            <person name="Rodriguez I.M."/>
            <person name="Rodriguez B."/>
            <person name="Murad R."/>
            <person name="Mortazavi A."/>
        </authorList>
    </citation>
    <scope>NUCLEOTIDE SEQUENCE [LARGE SCALE GENOMIC DNA]</scope>
    <source>
        <strain evidence="2 3">ALL</strain>
    </source>
</reference>
<keyword evidence="3" id="KW-1185">Reference proteome</keyword>
<evidence type="ECO:0000256" key="1">
    <source>
        <dbReference type="SAM" id="MobiDB-lite"/>
    </source>
</evidence>
<reference evidence="2 3" key="1">
    <citation type="journal article" date="2015" name="Genome Biol.">
        <title>Comparative genomics of Steinernema reveals deeply conserved gene regulatory networks.</title>
        <authorList>
            <person name="Dillman A.R."/>
            <person name="Macchietto M."/>
            <person name="Porter C.F."/>
            <person name="Rogers A."/>
            <person name="Williams B."/>
            <person name="Antoshechkin I."/>
            <person name="Lee M.M."/>
            <person name="Goodwin Z."/>
            <person name="Lu X."/>
            <person name="Lewis E.E."/>
            <person name="Goodrich-Blair H."/>
            <person name="Stock S.P."/>
            <person name="Adams B.J."/>
            <person name="Sternberg P.W."/>
            <person name="Mortazavi A."/>
        </authorList>
    </citation>
    <scope>NUCLEOTIDE SEQUENCE [LARGE SCALE GENOMIC DNA]</scope>
    <source>
        <strain evidence="2 3">ALL</strain>
    </source>
</reference>